<dbReference type="Proteomes" id="UP001430953">
    <property type="component" value="Unassembled WGS sequence"/>
</dbReference>
<evidence type="ECO:0000313" key="2">
    <source>
        <dbReference type="Proteomes" id="UP001430953"/>
    </source>
</evidence>
<name>A0AAW2GHW2_9HYME</name>
<dbReference type="AlphaFoldDB" id="A0AAW2GHW2"/>
<protein>
    <submittedName>
        <fullName evidence="1">Uncharacterized protein</fullName>
    </submittedName>
</protein>
<proteinExistence type="predicted"/>
<sequence length="98" mass="11367">MLLTSARECKNAKYGKKFQTCTYAHTCAISFSKVSDEPAHAFRRTVYVRAVRQASSRDRFPPLIPPVLLRFVHRIRLCARHRQINSRKARLSIEEPPN</sequence>
<comment type="caution">
    <text evidence="1">The sequence shown here is derived from an EMBL/GenBank/DDBJ whole genome shotgun (WGS) entry which is preliminary data.</text>
</comment>
<organism evidence="1 2">
    <name type="scientific">Cardiocondyla obscurior</name>
    <dbReference type="NCBI Taxonomy" id="286306"/>
    <lineage>
        <taxon>Eukaryota</taxon>
        <taxon>Metazoa</taxon>
        <taxon>Ecdysozoa</taxon>
        <taxon>Arthropoda</taxon>
        <taxon>Hexapoda</taxon>
        <taxon>Insecta</taxon>
        <taxon>Pterygota</taxon>
        <taxon>Neoptera</taxon>
        <taxon>Endopterygota</taxon>
        <taxon>Hymenoptera</taxon>
        <taxon>Apocrita</taxon>
        <taxon>Aculeata</taxon>
        <taxon>Formicoidea</taxon>
        <taxon>Formicidae</taxon>
        <taxon>Myrmicinae</taxon>
        <taxon>Cardiocondyla</taxon>
    </lineage>
</organism>
<dbReference type="EMBL" id="JADYXP020000004">
    <property type="protein sequence ID" value="KAL0126007.1"/>
    <property type="molecule type" value="Genomic_DNA"/>
</dbReference>
<reference evidence="1 2" key="1">
    <citation type="submission" date="2023-03" db="EMBL/GenBank/DDBJ databases">
        <title>High recombination rates correlate with genetic variation in Cardiocondyla obscurior ants.</title>
        <authorList>
            <person name="Errbii M."/>
        </authorList>
    </citation>
    <scope>NUCLEOTIDE SEQUENCE [LARGE SCALE GENOMIC DNA]</scope>
    <source>
        <strain evidence="1">Alpha-2009</strain>
        <tissue evidence="1">Whole body</tissue>
    </source>
</reference>
<accession>A0AAW2GHW2</accession>
<gene>
    <name evidence="1" type="ORF">PUN28_004824</name>
</gene>
<keyword evidence="2" id="KW-1185">Reference proteome</keyword>
<evidence type="ECO:0000313" key="1">
    <source>
        <dbReference type="EMBL" id="KAL0126007.1"/>
    </source>
</evidence>